<feature type="domain" description="Tyrosine specific protein phosphatases" evidence="10">
    <location>
        <begin position="46"/>
        <end position="119"/>
    </location>
</feature>
<evidence type="ECO:0000256" key="6">
    <source>
        <dbReference type="ARBA" id="ARBA00023157"/>
    </source>
</evidence>
<dbReference type="EMBL" id="JADGKB010000016">
    <property type="protein sequence ID" value="KAJ3259685.1"/>
    <property type="molecule type" value="Genomic_DNA"/>
</dbReference>
<evidence type="ECO:0000313" key="11">
    <source>
        <dbReference type="EMBL" id="KAJ3259685.1"/>
    </source>
</evidence>
<keyword evidence="8" id="KW-0636">Prenylation</keyword>
<evidence type="ECO:0000256" key="9">
    <source>
        <dbReference type="ARBA" id="ARBA00051722"/>
    </source>
</evidence>
<dbReference type="GO" id="GO:0004725">
    <property type="term" value="F:protein tyrosine phosphatase activity"/>
    <property type="evidence" value="ECO:0007669"/>
    <property type="project" value="UniProtKB-EC"/>
</dbReference>
<dbReference type="AlphaFoldDB" id="A0AAD5UK51"/>
<sequence length="264" mass="29952">MLNHNVTDVVRVCEPTYDKQILEKAGIAVHDWSFPDGDAPPANVCNNWLDLVEEKFKNNNDTCIGVHCVAGLGRCLQFNFRAPALVALALIENGMAPLDAVIYIRERRRGAINAKQLKFLEGYKKRNKKDKKGCYLILLSPIKLKVNPKVDGLPISTSTERDYKYILVPKEPKKENSAGLPTILDHHTNITTDYIKPKRPHFEKSIFLNYKEQYKRSGIQTFMDEIRDEQSRAQDQAVISKKVVAGRTVPLTGIPYGKGYYPHL</sequence>
<dbReference type="Gene3D" id="3.90.190.10">
    <property type="entry name" value="Protein tyrosine phosphatase superfamily"/>
    <property type="match status" value="1"/>
</dbReference>
<dbReference type="InterPro" id="IPR050561">
    <property type="entry name" value="PTP"/>
</dbReference>
<dbReference type="PROSITE" id="PS50056">
    <property type="entry name" value="TYR_PHOSPHATASE_2"/>
    <property type="match status" value="1"/>
</dbReference>
<evidence type="ECO:0000256" key="5">
    <source>
        <dbReference type="ARBA" id="ARBA00022912"/>
    </source>
</evidence>
<evidence type="ECO:0000256" key="7">
    <source>
        <dbReference type="ARBA" id="ARBA00023288"/>
    </source>
</evidence>
<accession>A0AAD5UK51</accession>
<evidence type="ECO:0000259" key="10">
    <source>
        <dbReference type="PROSITE" id="PS50056"/>
    </source>
</evidence>
<evidence type="ECO:0000256" key="8">
    <source>
        <dbReference type="ARBA" id="ARBA00023289"/>
    </source>
</evidence>
<evidence type="ECO:0000256" key="3">
    <source>
        <dbReference type="ARBA" id="ARBA00022481"/>
    </source>
</evidence>
<evidence type="ECO:0000256" key="2">
    <source>
        <dbReference type="ARBA" id="ARBA00013064"/>
    </source>
</evidence>
<dbReference type="Proteomes" id="UP001210925">
    <property type="component" value="Unassembled WGS sequence"/>
</dbReference>
<dbReference type="EC" id="3.1.3.48" evidence="2"/>
<comment type="similarity">
    <text evidence="1">Belongs to the protein-tyrosine phosphatase family.</text>
</comment>
<protein>
    <recommendedName>
        <fullName evidence="2">protein-tyrosine-phosphatase</fullName>
        <ecNumber evidence="2">3.1.3.48</ecNumber>
    </recommendedName>
</protein>
<keyword evidence="12" id="KW-1185">Reference proteome</keyword>
<dbReference type="PANTHER" id="PTHR23339">
    <property type="entry name" value="TYROSINE SPECIFIC PROTEIN PHOSPHATASE AND DUAL SPECIFICITY PROTEIN PHOSPHATASE"/>
    <property type="match status" value="1"/>
</dbReference>
<gene>
    <name evidence="11" type="primary">PTP4A1</name>
    <name evidence="11" type="ORF">HK103_001946</name>
</gene>
<organism evidence="11 12">
    <name type="scientific">Boothiomyces macroporosus</name>
    <dbReference type="NCBI Taxonomy" id="261099"/>
    <lineage>
        <taxon>Eukaryota</taxon>
        <taxon>Fungi</taxon>
        <taxon>Fungi incertae sedis</taxon>
        <taxon>Chytridiomycota</taxon>
        <taxon>Chytridiomycota incertae sedis</taxon>
        <taxon>Chytridiomycetes</taxon>
        <taxon>Rhizophydiales</taxon>
        <taxon>Terramycetaceae</taxon>
        <taxon>Boothiomyces</taxon>
    </lineage>
</organism>
<keyword evidence="6" id="KW-1015">Disulfide bond</keyword>
<dbReference type="GO" id="GO:0005737">
    <property type="term" value="C:cytoplasm"/>
    <property type="evidence" value="ECO:0007669"/>
    <property type="project" value="UniProtKB-ARBA"/>
</dbReference>
<evidence type="ECO:0000256" key="1">
    <source>
        <dbReference type="ARBA" id="ARBA00009580"/>
    </source>
</evidence>
<reference evidence="11" key="1">
    <citation type="submission" date="2020-05" db="EMBL/GenBank/DDBJ databases">
        <title>Phylogenomic resolution of chytrid fungi.</title>
        <authorList>
            <person name="Stajich J.E."/>
            <person name="Amses K."/>
            <person name="Simmons R."/>
            <person name="Seto K."/>
            <person name="Myers J."/>
            <person name="Bonds A."/>
            <person name="Quandt C.A."/>
            <person name="Barry K."/>
            <person name="Liu P."/>
            <person name="Grigoriev I."/>
            <person name="Longcore J.E."/>
            <person name="James T.Y."/>
        </authorList>
    </citation>
    <scope>NUCLEOTIDE SEQUENCE</scope>
    <source>
        <strain evidence="11">PLAUS21</strain>
    </source>
</reference>
<keyword evidence="4" id="KW-0378">Hydrolase</keyword>
<dbReference type="FunFam" id="3.90.190.10:FF:000086">
    <property type="entry name" value="Protein tyrosine phosphatase-like protein"/>
    <property type="match status" value="1"/>
</dbReference>
<evidence type="ECO:0000313" key="12">
    <source>
        <dbReference type="Proteomes" id="UP001210925"/>
    </source>
</evidence>
<keyword evidence="3" id="KW-0488">Methylation</keyword>
<proteinExistence type="inferred from homology"/>
<keyword evidence="5" id="KW-0904">Protein phosphatase</keyword>
<comment type="caution">
    <text evidence="11">The sequence shown here is derived from an EMBL/GenBank/DDBJ whole genome shotgun (WGS) entry which is preliminary data.</text>
</comment>
<keyword evidence="7" id="KW-0449">Lipoprotein</keyword>
<evidence type="ECO:0000256" key="4">
    <source>
        <dbReference type="ARBA" id="ARBA00022801"/>
    </source>
</evidence>
<dbReference type="InterPro" id="IPR000387">
    <property type="entry name" value="Tyr_Pase_dom"/>
</dbReference>
<name>A0AAD5UK51_9FUNG</name>
<comment type="catalytic activity">
    <reaction evidence="9">
        <text>O-phospho-L-tyrosyl-[protein] + H2O = L-tyrosyl-[protein] + phosphate</text>
        <dbReference type="Rhea" id="RHEA:10684"/>
        <dbReference type="Rhea" id="RHEA-COMP:10136"/>
        <dbReference type="Rhea" id="RHEA-COMP:20101"/>
        <dbReference type="ChEBI" id="CHEBI:15377"/>
        <dbReference type="ChEBI" id="CHEBI:43474"/>
        <dbReference type="ChEBI" id="CHEBI:46858"/>
        <dbReference type="ChEBI" id="CHEBI:61978"/>
        <dbReference type="EC" id="3.1.3.48"/>
    </reaction>
</comment>
<dbReference type="InterPro" id="IPR029021">
    <property type="entry name" value="Prot-tyrosine_phosphatase-like"/>
</dbReference>
<dbReference type="SUPFAM" id="SSF52799">
    <property type="entry name" value="(Phosphotyrosine protein) phosphatases II"/>
    <property type="match status" value="1"/>
</dbReference>